<name>A0A0E3SAT4_9EURY</name>
<feature type="domain" description="Double Cache" evidence="2">
    <location>
        <begin position="107"/>
        <end position="215"/>
    </location>
</feature>
<dbReference type="STRING" id="1434110.MSHOH_1438"/>
<evidence type="ECO:0000313" key="3">
    <source>
        <dbReference type="EMBL" id="AKB77921.1"/>
    </source>
</evidence>
<dbReference type="Gene3D" id="2.60.120.10">
    <property type="entry name" value="Jelly Rolls"/>
    <property type="match status" value="1"/>
</dbReference>
<dbReference type="InterPro" id="IPR011051">
    <property type="entry name" value="RmlC_Cupin_sf"/>
</dbReference>
<dbReference type="InterPro" id="IPR052044">
    <property type="entry name" value="PKS_Associated_Protein"/>
</dbReference>
<dbReference type="InterPro" id="IPR014710">
    <property type="entry name" value="RmlC-like_jellyroll"/>
</dbReference>
<dbReference type="InterPro" id="IPR004010">
    <property type="entry name" value="Double_Cache_2"/>
</dbReference>
<evidence type="ECO:0000259" key="2">
    <source>
        <dbReference type="Pfam" id="PF08269"/>
    </source>
</evidence>
<dbReference type="Gene3D" id="3.30.450.20">
    <property type="entry name" value="PAS domain"/>
    <property type="match status" value="1"/>
</dbReference>
<sequence>MDLIRIICGMLAVALILGILTCGSHDEPTAVAEELENNTVSDSPSGVTGEAKAAGENITEEQAVMKPAPPDSLTLAKGESEMANERRNIENKVRATVRLLEAQGEKLFPSFREAESPWNDHNFCIFVWTINGTQVVCPQDTGSEGEEMKGLLDADGKPIGELFIETVQSEAGEGWVDYNWKEPGNSEPSRRLTFVKKATFEGRAYIVGSSFYLDDHIICRNLSDCKYLEEPGNIHVAELLNPGNIDKNIDLNYSVAHAVIEPGENNAPHLMRNPEVHYILEGEGILYIDGIPVELHRDQVIYIPAGAVQTTYNTGNITLKFLAINQPGWSEKNTKVFE</sequence>
<dbReference type="InterPro" id="IPR013096">
    <property type="entry name" value="Cupin_2"/>
</dbReference>
<dbReference type="EMBL" id="CP009516">
    <property type="protein sequence ID" value="AKB77921.1"/>
    <property type="molecule type" value="Genomic_DNA"/>
</dbReference>
<feature type="domain" description="Cupin type-2" evidence="1">
    <location>
        <begin position="258"/>
        <end position="324"/>
    </location>
</feature>
<dbReference type="OrthoDB" id="190812at2157"/>
<dbReference type="Proteomes" id="UP000033101">
    <property type="component" value="Chromosome"/>
</dbReference>
<dbReference type="SUPFAM" id="SSF51182">
    <property type="entry name" value="RmlC-like cupins"/>
    <property type="match status" value="1"/>
</dbReference>
<dbReference type="PATRIC" id="fig|1434110.4.peg.1791"/>
<dbReference type="Pfam" id="PF07883">
    <property type="entry name" value="Cupin_2"/>
    <property type="match status" value="1"/>
</dbReference>
<evidence type="ECO:0000313" key="4">
    <source>
        <dbReference type="Proteomes" id="UP000033101"/>
    </source>
</evidence>
<evidence type="ECO:0000259" key="1">
    <source>
        <dbReference type="Pfam" id="PF07883"/>
    </source>
</evidence>
<dbReference type="CDD" id="cd02214">
    <property type="entry name" value="cupin_MJ1618"/>
    <property type="match status" value="1"/>
</dbReference>
<dbReference type="AlphaFoldDB" id="A0A0E3SAT4"/>
<dbReference type="HOGENOM" id="CLU_071223_0_0_2"/>
<dbReference type="RefSeq" id="WP_048138643.1">
    <property type="nucleotide sequence ID" value="NZ_BBCW01000090.1"/>
</dbReference>
<dbReference type="KEGG" id="mhor:MSHOH_1438"/>
<dbReference type="PANTHER" id="PTHR36114:SF1">
    <property type="entry name" value="16.7 KDA PROTEIN IN WHIE LOCUS"/>
    <property type="match status" value="1"/>
</dbReference>
<reference evidence="3 4" key="1">
    <citation type="submission" date="2014-07" db="EMBL/GenBank/DDBJ databases">
        <title>Methanogenic archaea and the global carbon cycle.</title>
        <authorList>
            <person name="Henriksen J.R."/>
            <person name="Luke J."/>
            <person name="Reinhart S."/>
            <person name="Benedict M.N."/>
            <person name="Youngblut N.D."/>
            <person name="Metcalf M.E."/>
            <person name="Whitaker R.J."/>
            <person name="Metcalf W.W."/>
        </authorList>
    </citation>
    <scope>NUCLEOTIDE SEQUENCE [LARGE SCALE GENOMIC DNA]</scope>
    <source>
        <strain evidence="3 4">HB-1</strain>
    </source>
</reference>
<protein>
    <submittedName>
        <fullName evidence="3">Uncharacterized protein</fullName>
    </submittedName>
</protein>
<dbReference type="GeneID" id="24830635"/>
<keyword evidence="4" id="KW-1185">Reference proteome</keyword>
<proteinExistence type="predicted"/>
<gene>
    <name evidence="3" type="ORF">MSHOH_1438</name>
</gene>
<dbReference type="PANTHER" id="PTHR36114">
    <property type="entry name" value="16.7 KDA PROTEIN IN WHIE LOCUS"/>
    <property type="match status" value="1"/>
</dbReference>
<organism evidence="3 4">
    <name type="scientific">Methanosarcina horonobensis HB-1 = JCM 15518</name>
    <dbReference type="NCBI Taxonomy" id="1434110"/>
    <lineage>
        <taxon>Archaea</taxon>
        <taxon>Methanobacteriati</taxon>
        <taxon>Methanobacteriota</taxon>
        <taxon>Stenosarchaea group</taxon>
        <taxon>Methanomicrobia</taxon>
        <taxon>Methanosarcinales</taxon>
        <taxon>Methanosarcinaceae</taxon>
        <taxon>Methanosarcina</taxon>
    </lineage>
</organism>
<dbReference type="Pfam" id="PF08269">
    <property type="entry name" value="dCache_2"/>
    <property type="match status" value="1"/>
</dbReference>
<accession>A0A0E3SAT4</accession>